<accession>F4G8T3</accession>
<evidence type="ECO:0000313" key="2">
    <source>
        <dbReference type="Proteomes" id="UP000007938"/>
    </source>
</evidence>
<sequence length="154" mass="17393">MSKKHRGRFEGESIVRHLPSPAGGVKLETFVPWRLVQRGVKKEVITPLDAPQAFREQAEAERQTRAAARDTPMMRALGLAHHWQRLLDEQRAASVAEIAEAEGIDSSQVHRLMRLTLLAPDVVEKLVGQPGLTVEKVLGRPWPYGWREQVRLLP</sequence>
<proteinExistence type="predicted"/>
<dbReference type="RefSeq" id="WP_013518709.1">
    <property type="nucleotide sequence ID" value="NC_015422.1"/>
</dbReference>
<gene>
    <name evidence="1" type="ordered locus">Alide2_2068</name>
</gene>
<dbReference type="eggNOG" id="ENOG502ZC65">
    <property type="taxonomic scope" value="Bacteria"/>
</dbReference>
<dbReference type="EMBL" id="CP002657">
    <property type="protein sequence ID" value="AEB84442.1"/>
    <property type="molecule type" value="Genomic_DNA"/>
</dbReference>
<dbReference type="KEGG" id="adk:Alide2_2068"/>
<organism evidence="1 2">
    <name type="scientific">Alicycliphilus denitrificans (strain DSM 14773 / CIP 107495 / K601)</name>
    <dbReference type="NCBI Taxonomy" id="596154"/>
    <lineage>
        <taxon>Bacteria</taxon>
        <taxon>Pseudomonadati</taxon>
        <taxon>Pseudomonadota</taxon>
        <taxon>Betaproteobacteria</taxon>
        <taxon>Burkholderiales</taxon>
        <taxon>Comamonadaceae</taxon>
        <taxon>Alicycliphilus</taxon>
    </lineage>
</organism>
<dbReference type="OrthoDB" id="6009779at2"/>
<dbReference type="HOGENOM" id="CLU_132664_1_0_4"/>
<evidence type="ECO:0000313" key="1">
    <source>
        <dbReference type="EMBL" id="AEB84442.1"/>
    </source>
</evidence>
<dbReference type="STRING" id="596154.Alide2_2068"/>
<reference evidence="1 2" key="1">
    <citation type="journal article" date="2011" name="J. Bacteriol.">
        <title>Genome Sequences of Alicycliphilus denitrificans Strains BC and K601T.</title>
        <authorList>
            <person name="Oosterkamp M.J."/>
            <person name="Veuskens T."/>
            <person name="Plugge C.M."/>
            <person name="Langenhoff A.A."/>
            <person name="Gerritse J."/>
            <person name="van Berkel W.J."/>
            <person name="Pieper D.H."/>
            <person name="Junca H."/>
            <person name="Goodwin L.A."/>
            <person name="Daligault H.E."/>
            <person name="Bruce D.C."/>
            <person name="Detter J.C."/>
            <person name="Tapia R."/>
            <person name="Han C.S."/>
            <person name="Land M.L."/>
            <person name="Hauser L.J."/>
            <person name="Smidt H."/>
            <person name="Stams A.J."/>
        </authorList>
    </citation>
    <scope>NUCLEOTIDE SEQUENCE [LARGE SCALE GENOMIC DNA]</scope>
    <source>
        <strain evidence="2">DSM 14773 / CIP 107495 / K601</strain>
    </source>
</reference>
<name>F4G8T3_ALIDK</name>
<dbReference type="AlphaFoldDB" id="F4G8T3"/>
<evidence type="ECO:0008006" key="3">
    <source>
        <dbReference type="Google" id="ProtNLM"/>
    </source>
</evidence>
<keyword evidence="2" id="KW-1185">Reference proteome</keyword>
<dbReference type="Proteomes" id="UP000007938">
    <property type="component" value="Chromosome"/>
</dbReference>
<protein>
    <recommendedName>
        <fullName evidence="3">Bacteriophage-related protein</fullName>
    </recommendedName>
</protein>
<reference evidence="1 2" key="2">
    <citation type="submission" date="2011-04" db="EMBL/GenBank/DDBJ databases">
        <title>Complete sequence of chromosome of Alicycliphilus denitrificans K601.</title>
        <authorList>
            <consortium name="US DOE Joint Genome Institute"/>
            <person name="Lucas S."/>
            <person name="Han J."/>
            <person name="Lapidus A."/>
            <person name="Cheng J.-F."/>
            <person name="Goodwin L."/>
            <person name="Pitluck S."/>
            <person name="Peters L."/>
            <person name="Zeytun A."/>
            <person name="Detter J.C."/>
            <person name="Han C."/>
            <person name="Tapia R."/>
            <person name="Land M."/>
            <person name="Hauser L."/>
            <person name="Kyrpides N."/>
            <person name="Ivanova N."/>
            <person name="Mikhailova N."/>
            <person name="Pagani I."/>
            <person name="Oosterkamp M."/>
            <person name="Pieper D."/>
            <person name="van Berkel W."/>
            <person name="Langenhoff A."/>
            <person name="Smidt H."/>
            <person name="Stams A."/>
            <person name="Woyke T."/>
        </authorList>
    </citation>
    <scope>NUCLEOTIDE SEQUENCE [LARGE SCALE GENOMIC DNA]</scope>
    <source>
        <strain evidence="2">DSM 14773 / CIP 107495 / K601</strain>
    </source>
</reference>
<dbReference type="SUPFAM" id="SSF109709">
    <property type="entry name" value="KorB DNA-binding domain-like"/>
    <property type="match status" value="1"/>
</dbReference>